<dbReference type="AlphaFoldDB" id="A0A177WA92"/>
<accession>A0A177WA92</accession>
<dbReference type="OrthoDB" id="2105634at2759"/>
<sequence>MSDEDFGTEQIGRTAQFLAKTKLSWQIWKETEPELFWLFERTFRAWRCTVKFTGEECLYLVEVELPQDQANRVEKAIKDGTLAIEMDKIHGIDPILHKGKKDVKLFKFQVSLAPAQPVNVESRKTIESLEKRLLELELNERARSIDLRVIMRDLQFFQLEMHKTMEELQKKVDDGLVSLALKCDKMERAVVKYKPA</sequence>
<gene>
    <name evidence="1" type="ORF">BDEG_20703</name>
</gene>
<name>A0A177WA92_BATDL</name>
<dbReference type="Proteomes" id="UP000077115">
    <property type="component" value="Unassembled WGS sequence"/>
</dbReference>
<dbReference type="EMBL" id="DS022300">
    <property type="protein sequence ID" value="OAJ36540.1"/>
    <property type="molecule type" value="Genomic_DNA"/>
</dbReference>
<protein>
    <submittedName>
        <fullName evidence="1">Uncharacterized protein</fullName>
    </submittedName>
</protein>
<evidence type="ECO:0000313" key="1">
    <source>
        <dbReference type="EMBL" id="OAJ36540.1"/>
    </source>
</evidence>
<proteinExistence type="predicted"/>
<reference evidence="1 2" key="2">
    <citation type="submission" date="2016-05" db="EMBL/GenBank/DDBJ databases">
        <title>Lineage-specific infection strategies underlie the spectrum of fungal disease in amphibians.</title>
        <authorList>
            <person name="Cuomo C.A."/>
            <person name="Farrer R.A."/>
            <person name="James T."/>
            <person name="Longcore J."/>
            <person name="Birren B."/>
        </authorList>
    </citation>
    <scope>NUCLEOTIDE SEQUENCE [LARGE SCALE GENOMIC DNA]</scope>
    <source>
        <strain evidence="1 2">JEL423</strain>
    </source>
</reference>
<reference evidence="1 2" key="1">
    <citation type="submission" date="2006-10" db="EMBL/GenBank/DDBJ databases">
        <title>The Genome Sequence of Batrachochytrium dendrobatidis JEL423.</title>
        <authorList>
            <consortium name="The Broad Institute Genome Sequencing Platform"/>
            <person name="Birren B."/>
            <person name="Lander E."/>
            <person name="Galagan J."/>
            <person name="Cuomo C."/>
            <person name="Devon K."/>
            <person name="Jaffe D."/>
            <person name="Butler J."/>
            <person name="Alvarez P."/>
            <person name="Gnerre S."/>
            <person name="Grabherr M."/>
            <person name="Kleber M."/>
            <person name="Mauceli E."/>
            <person name="Brockman W."/>
            <person name="Young S."/>
            <person name="LaButti K."/>
            <person name="Sykes S."/>
            <person name="DeCaprio D."/>
            <person name="Crawford M."/>
            <person name="Koehrsen M."/>
            <person name="Engels R."/>
            <person name="Montgomery P."/>
            <person name="Pearson M."/>
            <person name="Howarth C."/>
            <person name="Larson L."/>
            <person name="White J."/>
            <person name="O'Leary S."/>
            <person name="Kodira C."/>
            <person name="Zeng Q."/>
            <person name="Yandava C."/>
            <person name="Alvarado L."/>
            <person name="Longcore J."/>
            <person name="James T."/>
        </authorList>
    </citation>
    <scope>NUCLEOTIDE SEQUENCE [LARGE SCALE GENOMIC DNA]</scope>
    <source>
        <strain evidence="1 2">JEL423</strain>
    </source>
</reference>
<organism evidence="1 2">
    <name type="scientific">Batrachochytrium dendrobatidis (strain JEL423)</name>
    <dbReference type="NCBI Taxonomy" id="403673"/>
    <lineage>
        <taxon>Eukaryota</taxon>
        <taxon>Fungi</taxon>
        <taxon>Fungi incertae sedis</taxon>
        <taxon>Chytridiomycota</taxon>
        <taxon>Chytridiomycota incertae sedis</taxon>
        <taxon>Chytridiomycetes</taxon>
        <taxon>Rhizophydiales</taxon>
        <taxon>Rhizophydiales incertae sedis</taxon>
        <taxon>Batrachochytrium</taxon>
    </lineage>
</organism>
<dbReference type="VEuPathDB" id="FungiDB:BDEG_20703"/>
<evidence type="ECO:0000313" key="2">
    <source>
        <dbReference type="Proteomes" id="UP000077115"/>
    </source>
</evidence>